<evidence type="ECO:0000256" key="7">
    <source>
        <dbReference type="ARBA" id="ARBA00023015"/>
    </source>
</evidence>
<dbReference type="Gene3D" id="1.10.238.10">
    <property type="entry name" value="EF-hand"/>
    <property type="match status" value="1"/>
</dbReference>
<dbReference type="GO" id="GO:0060337">
    <property type="term" value="P:type I interferon-mediated signaling pathway"/>
    <property type="evidence" value="ECO:0007669"/>
    <property type="project" value="UniProtKB-ARBA"/>
</dbReference>
<keyword evidence="9 14" id="KW-0010">Activator</keyword>
<evidence type="ECO:0000256" key="3">
    <source>
        <dbReference type="ARBA" id="ARBA00005586"/>
    </source>
</evidence>
<keyword evidence="4 14" id="KW-0963">Cytoplasm</keyword>
<comment type="similarity">
    <text evidence="3 14">Belongs to the transcription factor STAT family.</text>
</comment>
<dbReference type="Gene3D" id="1.20.1050.20">
    <property type="entry name" value="STAT transcription factor, all-alpha domain"/>
    <property type="match status" value="1"/>
</dbReference>
<dbReference type="Pfam" id="PF21354">
    <property type="entry name" value="STAT_linker"/>
    <property type="match status" value="1"/>
</dbReference>
<dbReference type="Pfam" id="PF01017">
    <property type="entry name" value="STAT_alpha"/>
    <property type="match status" value="1"/>
</dbReference>
<keyword evidence="15" id="KW-1185">Reference proteome</keyword>
<dbReference type="InterPro" id="IPR035854">
    <property type="entry name" value="STAT2_SH2"/>
</dbReference>
<evidence type="ECO:0000256" key="10">
    <source>
        <dbReference type="ARBA" id="ARBA00023163"/>
    </source>
</evidence>
<dbReference type="Pfam" id="PF02864">
    <property type="entry name" value="STAT_bind"/>
    <property type="match status" value="1"/>
</dbReference>
<dbReference type="Pfam" id="PF00017">
    <property type="entry name" value="SH2"/>
    <property type="match status" value="1"/>
</dbReference>
<evidence type="ECO:0000256" key="6">
    <source>
        <dbReference type="ARBA" id="ARBA00022999"/>
    </source>
</evidence>
<keyword evidence="8 14" id="KW-0238">DNA-binding</keyword>
<dbReference type="InterPro" id="IPR013801">
    <property type="entry name" value="STAT_TF_DNA-bd"/>
</dbReference>
<dbReference type="SMART" id="SM00252">
    <property type="entry name" value="SH2"/>
    <property type="match status" value="1"/>
</dbReference>
<keyword evidence="11 14" id="KW-0539">Nucleus</keyword>
<dbReference type="InterPro" id="IPR013800">
    <property type="entry name" value="STAT_TF_alpha"/>
</dbReference>
<dbReference type="InterPro" id="IPR013799">
    <property type="entry name" value="STAT_TF_prot_interaction"/>
</dbReference>
<dbReference type="InterPro" id="IPR008967">
    <property type="entry name" value="p53-like_TF_DNA-bd_sf"/>
</dbReference>
<organism evidence="15 16">
    <name type="scientific">Camelus bactrianus</name>
    <name type="common">Bactrian camel</name>
    <dbReference type="NCBI Taxonomy" id="9837"/>
    <lineage>
        <taxon>Eukaryota</taxon>
        <taxon>Metazoa</taxon>
        <taxon>Chordata</taxon>
        <taxon>Craniata</taxon>
        <taxon>Vertebrata</taxon>
        <taxon>Euteleostomi</taxon>
        <taxon>Mammalia</taxon>
        <taxon>Eutheria</taxon>
        <taxon>Laurasiatheria</taxon>
        <taxon>Artiodactyla</taxon>
        <taxon>Tylopoda</taxon>
        <taxon>Camelidae</taxon>
        <taxon>Camelus</taxon>
    </lineage>
</organism>
<dbReference type="KEGG" id="cbai:105075886"/>
<evidence type="ECO:0000313" key="15">
    <source>
        <dbReference type="Proteomes" id="UP001732780"/>
    </source>
</evidence>
<gene>
    <name evidence="16" type="primary">STAT2</name>
</gene>
<dbReference type="Proteomes" id="UP001732780">
    <property type="component" value="Chromosome 12"/>
</dbReference>
<evidence type="ECO:0000256" key="4">
    <source>
        <dbReference type="ARBA" id="ARBA00022490"/>
    </source>
</evidence>
<dbReference type="CDD" id="cd10373">
    <property type="entry name" value="SH2_STAT2"/>
    <property type="match status" value="1"/>
</dbReference>
<dbReference type="RefSeq" id="XP_010962150.2">
    <property type="nucleotide sequence ID" value="XM_010963848.3"/>
</dbReference>
<dbReference type="InterPro" id="IPR015988">
    <property type="entry name" value="STAT_TF_CC"/>
</dbReference>
<dbReference type="FunFam" id="3.30.505.10:FF:000003">
    <property type="entry name" value="Signal transducer and activator of transcription"/>
    <property type="match status" value="1"/>
</dbReference>
<evidence type="ECO:0000256" key="12">
    <source>
        <dbReference type="ARBA" id="ARBA00064572"/>
    </source>
</evidence>
<evidence type="ECO:0000256" key="14">
    <source>
        <dbReference type="RuleBase" id="RU046415"/>
    </source>
</evidence>
<dbReference type="InterPro" id="IPR001217">
    <property type="entry name" value="STAT"/>
</dbReference>
<dbReference type="InterPro" id="IPR036535">
    <property type="entry name" value="STAT_N_sf"/>
</dbReference>
<dbReference type="SMART" id="SM00964">
    <property type="entry name" value="STAT_int"/>
    <property type="match status" value="1"/>
</dbReference>
<evidence type="ECO:0000313" key="16">
    <source>
        <dbReference type="RefSeq" id="XP_010962150.2"/>
    </source>
</evidence>
<dbReference type="GO" id="GO:0060339">
    <property type="term" value="P:negative regulation of type I interferon-mediated signaling pathway"/>
    <property type="evidence" value="ECO:0007669"/>
    <property type="project" value="UniProtKB-ARBA"/>
</dbReference>
<dbReference type="PROSITE" id="PS50001">
    <property type="entry name" value="SH2"/>
    <property type="match status" value="1"/>
</dbReference>
<dbReference type="Gene3D" id="2.60.40.630">
    <property type="entry name" value="STAT transcription factor, DNA-binding domain"/>
    <property type="match status" value="1"/>
</dbReference>
<dbReference type="FunFam" id="1.20.1050.20:FF:000001">
    <property type="entry name" value="Signal transducer and activator of transcription"/>
    <property type="match status" value="1"/>
</dbReference>
<comment type="subunit">
    <text evidence="12">(Microbial infection) Interacts with African swine fever virus (ASFV) MGF360-9L; this interaction mediates degradation of STAT1 through apoptosis.</text>
</comment>
<dbReference type="GO" id="GO:0005737">
    <property type="term" value="C:cytoplasm"/>
    <property type="evidence" value="ECO:0007669"/>
    <property type="project" value="UniProtKB-SubCell"/>
</dbReference>
<reference evidence="16" key="1">
    <citation type="submission" date="2025-08" db="UniProtKB">
        <authorList>
            <consortium name="RefSeq"/>
        </authorList>
    </citation>
    <scope>IDENTIFICATION</scope>
    <source>
        <tissue evidence="16">Blood</tissue>
    </source>
</reference>
<dbReference type="FunFam" id="2.60.40.630:FF:000004">
    <property type="entry name" value="Signal transducer and activator of transcription"/>
    <property type="match status" value="1"/>
</dbReference>
<accession>A0A9W3F1S9</accession>
<dbReference type="Gene3D" id="3.30.505.10">
    <property type="entry name" value="SH2 domain"/>
    <property type="match status" value="1"/>
</dbReference>
<keyword evidence="10 14" id="KW-0804">Transcription</keyword>
<evidence type="ECO:0000256" key="13">
    <source>
        <dbReference type="PROSITE-ProRule" id="PRU00191"/>
    </source>
</evidence>
<evidence type="ECO:0000256" key="8">
    <source>
        <dbReference type="ARBA" id="ARBA00023125"/>
    </source>
</evidence>
<keyword evidence="6 13" id="KW-0727">SH2 domain</keyword>
<dbReference type="Pfam" id="PF12188">
    <property type="entry name" value="STAT2_C"/>
    <property type="match status" value="1"/>
</dbReference>
<dbReference type="InterPro" id="IPR022756">
    <property type="entry name" value="STAT2_C"/>
</dbReference>
<dbReference type="FunFam" id="1.10.238.10:FF:000012">
    <property type="entry name" value="Signal transducer and activator of transcription"/>
    <property type="match status" value="1"/>
</dbReference>
<dbReference type="GO" id="GO:0005634">
    <property type="term" value="C:nucleus"/>
    <property type="evidence" value="ECO:0007669"/>
    <property type="project" value="UniProtKB-SubCell"/>
</dbReference>
<dbReference type="OrthoDB" id="19300at2759"/>
<dbReference type="AlphaFoldDB" id="A0A9W3F1S9"/>
<protein>
    <recommendedName>
        <fullName evidence="14">Signal transducer and activator of transcription</fullName>
    </recommendedName>
</protein>
<dbReference type="SUPFAM" id="SSF47655">
    <property type="entry name" value="STAT"/>
    <property type="match status" value="1"/>
</dbReference>
<dbReference type="Pfam" id="PF02865">
    <property type="entry name" value="STAT_int"/>
    <property type="match status" value="1"/>
</dbReference>
<dbReference type="PANTHER" id="PTHR11801">
    <property type="entry name" value="SIGNAL TRANSDUCER AND ACTIVATOR OF TRANSCRIPTION"/>
    <property type="match status" value="1"/>
</dbReference>
<sequence length="934" mass="106286">MAASVRVPSWEWRVLSFSSSQKLATGGGSERRAEAKGVAGGPGAGAPSGDRKPARELLEEAGAETLTRLRPQMAQWEMLQNLDSPFQDQLHQLYSDCLLPVDIRQYLAVWIEDQNWQEAALGNDDSKANMLFFHFLDQLNYECGRCSQDCERFLLQHNLRKFCRDIQAFPQGPTQLAEMIFNLLLEEKRILTQAQRAQRAQLEQGEQALEAPGESQQHEIETRIQELRTMMEKLVKSISQLKDQQDVFCFRYKTQTSARTPSLDPHQTRQQQILQETLNELDKRRKEVLDASKALLGRLTTLVDLLLPKLEEWKVQQQKACIGAPLDGGLEQLEKWFTAGAKLLFHLRQLLKELKGLSGMVSYQDDPLKNGVDLRKAQVTELLQRLLHRALVVETQPCMPQTPHRPLILKTGSKFTVRTRLLVRLQEGNESLTAEVSIDRNPPESQGFRKFNILTSKQKTLTPEKGQSQGLIWDFNYLNLMEQRSGGSGKGSNKGPLGVTEELHIISFTVKYTYQGLKQELKTDTLPVVIISNMNQLSIAWASVLWFNLLSSDPQNQLFFSGPPKAPWSLLGPALSWQFSSYIGRGLDPDQLGMLRDKLFGHHSRTEDAFLSWADFTKRESPPGKLPFWTWLDKILDLVHDHLKDLWKDGRIMGFVSRSQERRLLKKTISGTFLLRFSETSEGGITCSWVEHQDDDKVLIYSVQPFTKEVLQSLPLTKIISHYQLLTEENIPENPLRFLYPRIPRDEAFGCYQQEKVNLQERNKYLKHKLIVVSNRQVDELQQPPELKLEPELESLELDLGLAPGTESGLGLDLEPLLETGLDLGPALESPLEPVLEPTLNEVSQSVPEPSPGPRLKEEPLLAHISQPVPEPDLPHDLRHLNTEEMEIFRNSMKIDEIMPNGDPLLASQNNMDEAYIFQSSHFYTDGPLIPSDY</sequence>
<dbReference type="GeneID" id="105075886"/>
<comment type="subcellular location">
    <subcellularLocation>
        <location evidence="2 14">Cytoplasm</location>
    </subcellularLocation>
    <subcellularLocation>
        <location evidence="1 14">Nucleus</location>
    </subcellularLocation>
</comment>
<keyword evidence="5 14" id="KW-0597">Phosphoprotein</keyword>
<dbReference type="SUPFAM" id="SSF55550">
    <property type="entry name" value="SH2 domain"/>
    <property type="match status" value="1"/>
</dbReference>
<dbReference type="SUPFAM" id="SSF49417">
    <property type="entry name" value="p53-like transcription factors"/>
    <property type="match status" value="1"/>
</dbReference>
<evidence type="ECO:0000256" key="5">
    <source>
        <dbReference type="ARBA" id="ARBA00022553"/>
    </source>
</evidence>
<dbReference type="GO" id="GO:0003677">
    <property type="term" value="F:DNA binding"/>
    <property type="evidence" value="ECO:0007669"/>
    <property type="project" value="UniProtKB-KW"/>
</dbReference>
<dbReference type="Gene3D" id="1.10.532.10">
    <property type="entry name" value="STAT transcription factor, N-terminal domain"/>
    <property type="match status" value="1"/>
</dbReference>
<proteinExistence type="inferred from homology"/>
<dbReference type="CTD" id="6773"/>
<evidence type="ECO:0000256" key="1">
    <source>
        <dbReference type="ARBA" id="ARBA00004123"/>
    </source>
</evidence>
<evidence type="ECO:0000256" key="9">
    <source>
        <dbReference type="ARBA" id="ARBA00023159"/>
    </source>
</evidence>
<evidence type="ECO:0000256" key="11">
    <source>
        <dbReference type="ARBA" id="ARBA00023242"/>
    </source>
</evidence>
<keyword evidence="7 14" id="KW-0805">Transcription regulation</keyword>
<dbReference type="InterPro" id="IPR048988">
    <property type="entry name" value="STAT_linker"/>
</dbReference>
<evidence type="ECO:0000256" key="2">
    <source>
        <dbReference type="ARBA" id="ARBA00004496"/>
    </source>
</evidence>
<dbReference type="InterPro" id="IPR000980">
    <property type="entry name" value="SH2"/>
</dbReference>
<dbReference type="SUPFAM" id="SSF48092">
    <property type="entry name" value="Transcription factor STAT-4 N-domain"/>
    <property type="match status" value="1"/>
</dbReference>
<dbReference type="GO" id="GO:0003700">
    <property type="term" value="F:DNA-binding transcription factor activity"/>
    <property type="evidence" value="ECO:0007669"/>
    <property type="project" value="InterPro"/>
</dbReference>
<dbReference type="InterPro" id="IPR012345">
    <property type="entry name" value="STAT_TF_DNA-bd_N"/>
</dbReference>
<name>A0A9W3F1S9_CAMBA</name>
<dbReference type="FunFam" id="1.10.532.10:FF:000003">
    <property type="entry name" value="Signal transducer and activator of transcription"/>
    <property type="match status" value="1"/>
</dbReference>
<dbReference type="InterPro" id="IPR036860">
    <property type="entry name" value="SH2_dom_sf"/>
</dbReference>